<dbReference type="Proteomes" id="UP001319104">
    <property type="component" value="Unassembled WGS sequence"/>
</dbReference>
<evidence type="ECO:0000256" key="1">
    <source>
        <dbReference type="ARBA" id="ARBA00004571"/>
    </source>
</evidence>
<protein>
    <submittedName>
        <fullName evidence="9">Outer membrane protein transport protein</fullName>
    </submittedName>
</protein>
<dbReference type="EMBL" id="JAHCMY010000001">
    <property type="protein sequence ID" value="MBS9522705.1"/>
    <property type="molecule type" value="Genomic_DNA"/>
</dbReference>
<evidence type="ECO:0000256" key="7">
    <source>
        <dbReference type="ARBA" id="ARBA00023237"/>
    </source>
</evidence>
<gene>
    <name evidence="9" type="ORF">KI659_01640</name>
</gene>
<dbReference type="PANTHER" id="PTHR35093:SF8">
    <property type="entry name" value="OUTER MEMBRANE PROTEIN NMB0088-RELATED"/>
    <property type="match status" value="1"/>
</dbReference>
<dbReference type="AlphaFoldDB" id="A0AAP2CHH8"/>
<feature type="chain" id="PRO_5043004371" evidence="8">
    <location>
        <begin position="25"/>
        <end position="494"/>
    </location>
</feature>
<keyword evidence="5 8" id="KW-0732">Signal</keyword>
<comment type="subcellular location">
    <subcellularLocation>
        <location evidence="1">Cell outer membrane</location>
        <topology evidence="1">Multi-pass membrane protein</topology>
    </subcellularLocation>
</comment>
<keyword evidence="6" id="KW-0472">Membrane</keyword>
<organism evidence="9 10">
    <name type="scientific">Litoribacter ruber</name>
    <dbReference type="NCBI Taxonomy" id="702568"/>
    <lineage>
        <taxon>Bacteria</taxon>
        <taxon>Pseudomonadati</taxon>
        <taxon>Bacteroidota</taxon>
        <taxon>Cytophagia</taxon>
        <taxon>Cytophagales</taxon>
        <taxon>Cyclobacteriaceae</taxon>
        <taxon>Litoribacter</taxon>
    </lineage>
</organism>
<evidence type="ECO:0000256" key="2">
    <source>
        <dbReference type="ARBA" id="ARBA00008163"/>
    </source>
</evidence>
<evidence type="ECO:0000256" key="6">
    <source>
        <dbReference type="ARBA" id="ARBA00023136"/>
    </source>
</evidence>
<keyword evidence="4" id="KW-0812">Transmembrane</keyword>
<accession>A0AAP2CHH8</accession>
<reference evidence="9 10" key="1">
    <citation type="submission" date="2021-05" db="EMBL/GenBank/DDBJ databases">
        <authorList>
            <person name="Zhang Z.D."/>
            <person name="Osman G."/>
        </authorList>
    </citation>
    <scope>NUCLEOTIDE SEQUENCE [LARGE SCALE GENOMIC DNA]</scope>
    <source>
        <strain evidence="9 10">KCTC 32217</strain>
    </source>
</reference>
<dbReference type="Gene3D" id="2.40.160.60">
    <property type="entry name" value="Outer membrane protein transport protein (OMPP1/FadL/TodX)"/>
    <property type="match status" value="1"/>
</dbReference>
<proteinExistence type="inferred from homology"/>
<evidence type="ECO:0000256" key="8">
    <source>
        <dbReference type="SAM" id="SignalP"/>
    </source>
</evidence>
<name>A0AAP2CHH8_9BACT</name>
<comment type="caution">
    <text evidence="9">The sequence shown here is derived from an EMBL/GenBank/DDBJ whole genome shotgun (WGS) entry which is preliminary data.</text>
</comment>
<evidence type="ECO:0000256" key="3">
    <source>
        <dbReference type="ARBA" id="ARBA00022452"/>
    </source>
</evidence>
<evidence type="ECO:0000313" key="10">
    <source>
        <dbReference type="Proteomes" id="UP001319104"/>
    </source>
</evidence>
<dbReference type="RefSeq" id="WP_213943596.1">
    <property type="nucleotide sequence ID" value="NZ_JAHCMY010000001.1"/>
</dbReference>
<keyword evidence="10" id="KW-1185">Reference proteome</keyword>
<evidence type="ECO:0000256" key="5">
    <source>
        <dbReference type="ARBA" id="ARBA00022729"/>
    </source>
</evidence>
<feature type="signal peptide" evidence="8">
    <location>
        <begin position="1"/>
        <end position="24"/>
    </location>
</feature>
<evidence type="ECO:0000256" key="4">
    <source>
        <dbReference type="ARBA" id="ARBA00022692"/>
    </source>
</evidence>
<dbReference type="PANTHER" id="PTHR35093">
    <property type="entry name" value="OUTER MEMBRANE PROTEIN NMB0088-RELATED"/>
    <property type="match status" value="1"/>
</dbReference>
<keyword evidence="3" id="KW-1134">Transmembrane beta strand</keyword>
<dbReference type="SUPFAM" id="SSF56935">
    <property type="entry name" value="Porins"/>
    <property type="match status" value="1"/>
</dbReference>
<evidence type="ECO:0000313" key="9">
    <source>
        <dbReference type="EMBL" id="MBS9522705.1"/>
    </source>
</evidence>
<sequence length="494" mass="54017">MKSINKWILGIAAFSVLGTGSSMAQSGYYQDALRFSQFNSTGSARVMGLSGTQFSLGGDISNIHGNAAGLGFFRRSEFSLSPSYGGWNTDSYLNNASEFGNIPTTNFALPNLSLVIANPRDPLTPGSFKGGAFGVSINRTANFNSEFAFRNVTPTSLTDYFAADAFGAQGAVLDQENSLTGLGFSTALIAPTSPGGTEYVSTNSSDPLMYEEVITEGGVTQVTFAYGANFENKLFLGGSLGVSSISYSQFKLFTEDFNPQFGDLVGYDLRENLFINGTGVNLNLGAIYKPVDELNLGLNFQSPTWYRLNEEYDANIISEFANPTETFDARTDILLGTYNLRTPMKFNAGATYFVGKNGFISADIDYVDYSTMFLNSRDFNPQLDNQAIQQTYGQTFNFRGGGEFRYEMFRVRAGYAYYGDPFDDPNSQRHQSVISGGIGVRLPKFYVDLGINHTQFDQTYRSYSLIDAAGRELGPVADIRNTITQGILTLGFNF</sequence>
<comment type="similarity">
    <text evidence="2">Belongs to the OmpP1/FadL family.</text>
</comment>
<dbReference type="GO" id="GO:0015483">
    <property type="term" value="F:long-chain fatty acid transporting porin activity"/>
    <property type="evidence" value="ECO:0007669"/>
    <property type="project" value="TreeGrafter"/>
</dbReference>
<dbReference type="InterPro" id="IPR005017">
    <property type="entry name" value="OMPP1/FadL/TodX"/>
</dbReference>
<keyword evidence="7" id="KW-0998">Cell outer membrane</keyword>
<dbReference type="GO" id="GO:0009279">
    <property type="term" value="C:cell outer membrane"/>
    <property type="evidence" value="ECO:0007669"/>
    <property type="project" value="UniProtKB-SubCell"/>
</dbReference>